<organism evidence="2">
    <name type="scientific">Lygus hesperus</name>
    <name type="common">Western plant bug</name>
    <dbReference type="NCBI Taxonomy" id="30085"/>
    <lineage>
        <taxon>Eukaryota</taxon>
        <taxon>Metazoa</taxon>
        <taxon>Ecdysozoa</taxon>
        <taxon>Arthropoda</taxon>
        <taxon>Hexapoda</taxon>
        <taxon>Insecta</taxon>
        <taxon>Pterygota</taxon>
        <taxon>Neoptera</taxon>
        <taxon>Paraneoptera</taxon>
        <taxon>Hemiptera</taxon>
        <taxon>Heteroptera</taxon>
        <taxon>Panheteroptera</taxon>
        <taxon>Cimicomorpha</taxon>
        <taxon>Miridae</taxon>
        <taxon>Mirini</taxon>
        <taxon>Lygus</taxon>
    </lineage>
</organism>
<name>A0A0A9ZF83_LYGHE</name>
<protein>
    <submittedName>
        <fullName evidence="2">tRNA-specific 2-thiouridylase mnmA</fullName>
    </submittedName>
</protein>
<evidence type="ECO:0000256" key="1">
    <source>
        <dbReference type="SAM" id="MobiDB-lite"/>
    </source>
</evidence>
<gene>
    <name evidence="2" type="primary">mnmA_12</name>
    <name evidence="2" type="ORF">CM83_24904</name>
</gene>
<dbReference type="EMBL" id="GBRD01011112">
    <property type="protein sequence ID" value="JAG54712.1"/>
    <property type="molecule type" value="Transcribed_RNA"/>
</dbReference>
<reference evidence="2" key="1">
    <citation type="journal article" date="2014" name="PLoS ONE">
        <title>Transcriptome-Based Identification of ABC Transporters in the Western Tarnished Plant Bug Lygus hesperus.</title>
        <authorList>
            <person name="Hull J.J."/>
            <person name="Chaney K."/>
            <person name="Geib S.M."/>
            <person name="Fabrick J.A."/>
            <person name="Brent C.S."/>
            <person name="Walsh D."/>
            <person name="Lavine L.C."/>
        </authorList>
    </citation>
    <scope>NUCLEOTIDE SEQUENCE</scope>
</reference>
<feature type="compositionally biased region" description="Polar residues" evidence="1">
    <location>
        <begin position="59"/>
        <end position="72"/>
    </location>
</feature>
<accession>A0A0A9ZF83</accession>
<feature type="region of interest" description="Disordered" evidence="1">
    <location>
        <begin position="59"/>
        <end position="81"/>
    </location>
</feature>
<reference evidence="3" key="3">
    <citation type="submission" date="2014-09" db="EMBL/GenBank/DDBJ databases">
        <authorList>
            <person name="Magalhaes I.L.F."/>
            <person name="Oliveira U."/>
            <person name="Santos F.R."/>
            <person name="Vidigal T.H.D.A."/>
            <person name="Brescovit A.D."/>
            <person name="Santos A.J."/>
        </authorList>
    </citation>
    <scope>NUCLEOTIDE SEQUENCE</scope>
</reference>
<reference evidence="2" key="2">
    <citation type="submission" date="2014-07" db="EMBL/GenBank/DDBJ databases">
        <authorList>
            <person name="Hull J."/>
        </authorList>
    </citation>
    <scope>NUCLEOTIDE SEQUENCE</scope>
</reference>
<evidence type="ECO:0000313" key="3">
    <source>
        <dbReference type="EMBL" id="JAG54712.1"/>
    </source>
</evidence>
<proteinExistence type="predicted"/>
<feature type="non-terminal residue" evidence="2">
    <location>
        <position position="1"/>
    </location>
</feature>
<sequence length="113" mass="12527">QQPDKHTSKFVWGQPQFQGPLLLQLRQILQAPSELLQTQKVGVRERGYIPLLDLPLQSQAENQFDETSGHQTPNPPPRWRPLMQKWATIFPVSAGKSTGITAAFGGTRIGNAG</sequence>
<evidence type="ECO:0000313" key="2">
    <source>
        <dbReference type="EMBL" id="JAG43144.1"/>
    </source>
</evidence>
<dbReference type="EMBL" id="GBHO01000460">
    <property type="protein sequence ID" value="JAG43144.1"/>
    <property type="molecule type" value="Transcribed_RNA"/>
</dbReference>
<dbReference type="AlphaFoldDB" id="A0A0A9ZF83"/>